<comment type="caution">
    <text evidence="4">The sequence shown here is derived from an EMBL/GenBank/DDBJ whole genome shotgun (WGS) entry which is preliminary data.</text>
</comment>
<dbReference type="SUPFAM" id="SSF53098">
    <property type="entry name" value="Ribonuclease H-like"/>
    <property type="match status" value="1"/>
</dbReference>
<name>A0A8S9RFH8_BRACR</name>
<dbReference type="EMBL" id="QGKX02000095">
    <property type="protein sequence ID" value="KAF3571459.1"/>
    <property type="molecule type" value="Genomic_DNA"/>
</dbReference>
<dbReference type="InterPro" id="IPR002156">
    <property type="entry name" value="RNaseH_domain"/>
</dbReference>
<evidence type="ECO:0000313" key="5">
    <source>
        <dbReference type="Proteomes" id="UP000712600"/>
    </source>
</evidence>
<evidence type="ECO:0000313" key="4">
    <source>
        <dbReference type="EMBL" id="KAF3571459.1"/>
    </source>
</evidence>
<dbReference type="InterPro" id="IPR052929">
    <property type="entry name" value="RNase_H-like_EbsB-rel"/>
</dbReference>
<keyword evidence="2" id="KW-0812">Transmembrane</keyword>
<evidence type="ECO:0000256" key="1">
    <source>
        <dbReference type="SAM" id="MobiDB-lite"/>
    </source>
</evidence>
<evidence type="ECO:0000259" key="3">
    <source>
        <dbReference type="Pfam" id="PF13456"/>
    </source>
</evidence>
<gene>
    <name evidence="4" type="ORF">F2Q69_00061964</name>
</gene>
<feature type="transmembrane region" description="Helical" evidence="2">
    <location>
        <begin position="131"/>
        <end position="154"/>
    </location>
</feature>
<dbReference type="Gene3D" id="3.30.420.10">
    <property type="entry name" value="Ribonuclease H-like superfamily/Ribonuclease H"/>
    <property type="match status" value="1"/>
</dbReference>
<reference evidence="4" key="1">
    <citation type="submission" date="2019-12" db="EMBL/GenBank/DDBJ databases">
        <title>Genome sequencing and annotation of Brassica cretica.</title>
        <authorList>
            <person name="Studholme D.J."/>
            <person name="Sarris P."/>
        </authorList>
    </citation>
    <scope>NUCLEOTIDE SEQUENCE</scope>
    <source>
        <strain evidence="4">PFS-109/04</strain>
        <tissue evidence="4">Leaf</tissue>
    </source>
</reference>
<dbReference type="PANTHER" id="PTHR47074">
    <property type="entry name" value="BNAC02G40300D PROTEIN"/>
    <property type="match status" value="1"/>
</dbReference>
<dbReference type="CDD" id="cd06222">
    <property type="entry name" value="RNase_H_like"/>
    <property type="match status" value="1"/>
</dbReference>
<keyword evidence="2" id="KW-0472">Membrane</keyword>
<dbReference type="InterPro" id="IPR044730">
    <property type="entry name" value="RNase_H-like_dom_plant"/>
</dbReference>
<accession>A0A8S9RFH8</accession>
<protein>
    <recommendedName>
        <fullName evidence="3">RNase H type-1 domain-containing protein</fullName>
    </recommendedName>
</protein>
<feature type="domain" description="RNase H type-1" evidence="3">
    <location>
        <begin position="76"/>
        <end position="168"/>
    </location>
</feature>
<dbReference type="PANTHER" id="PTHR47074:SF11">
    <property type="entry name" value="REVERSE TRANSCRIPTASE-LIKE PROTEIN"/>
    <property type="match status" value="1"/>
</dbReference>
<sequence length="185" mass="20453">MTITLAREWDSNQAHADSHKATRAHAPPQYPQDATIVRSDAAWSPPWYNGGAGMGAPLTLSQRPFHKLSPSSQRSFHKRVAGVNSALMAEDLALLEAVKSGISEHLKTVVFESDSAHLIRSLKTDSCIPELYGVAANILSFAFVYDYVVFSWIFRERNIQADRLAKFALNVSDNMVVDEAFMASN</sequence>
<dbReference type="InterPro" id="IPR012337">
    <property type="entry name" value="RNaseH-like_sf"/>
</dbReference>
<organism evidence="4 5">
    <name type="scientific">Brassica cretica</name>
    <name type="common">Mustard</name>
    <dbReference type="NCBI Taxonomy" id="69181"/>
    <lineage>
        <taxon>Eukaryota</taxon>
        <taxon>Viridiplantae</taxon>
        <taxon>Streptophyta</taxon>
        <taxon>Embryophyta</taxon>
        <taxon>Tracheophyta</taxon>
        <taxon>Spermatophyta</taxon>
        <taxon>Magnoliopsida</taxon>
        <taxon>eudicotyledons</taxon>
        <taxon>Gunneridae</taxon>
        <taxon>Pentapetalae</taxon>
        <taxon>rosids</taxon>
        <taxon>malvids</taxon>
        <taxon>Brassicales</taxon>
        <taxon>Brassicaceae</taxon>
        <taxon>Brassiceae</taxon>
        <taxon>Brassica</taxon>
    </lineage>
</organism>
<evidence type="ECO:0000256" key="2">
    <source>
        <dbReference type="SAM" id="Phobius"/>
    </source>
</evidence>
<dbReference type="InterPro" id="IPR036397">
    <property type="entry name" value="RNaseH_sf"/>
</dbReference>
<keyword evidence="2" id="KW-1133">Transmembrane helix</keyword>
<feature type="region of interest" description="Disordered" evidence="1">
    <location>
        <begin position="9"/>
        <end position="30"/>
    </location>
</feature>
<dbReference type="Proteomes" id="UP000712600">
    <property type="component" value="Unassembled WGS sequence"/>
</dbReference>
<dbReference type="GO" id="GO:0003676">
    <property type="term" value="F:nucleic acid binding"/>
    <property type="evidence" value="ECO:0007669"/>
    <property type="project" value="InterPro"/>
</dbReference>
<dbReference type="AlphaFoldDB" id="A0A8S9RFH8"/>
<dbReference type="Pfam" id="PF13456">
    <property type="entry name" value="RVT_3"/>
    <property type="match status" value="1"/>
</dbReference>
<dbReference type="GO" id="GO:0004523">
    <property type="term" value="F:RNA-DNA hybrid ribonuclease activity"/>
    <property type="evidence" value="ECO:0007669"/>
    <property type="project" value="InterPro"/>
</dbReference>
<proteinExistence type="predicted"/>